<dbReference type="RefSeq" id="WP_068219749.1">
    <property type="nucleotide sequence ID" value="NZ_CP139724.1"/>
</dbReference>
<dbReference type="STRING" id="333140.AWW68_08270"/>
<keyword evidence="3" id="KW-1185">Reference proteome</keyword>
<dbReference type="EMBL" id="LRPC01000012">
    <property type="protein sequence ID" value="KYG75816.1"/>
    <property type="molecule type" value="Genomic_DNA"/>
</dbReference>
<dbReference type="InterPro" id="IPR003497">
    <property type="entry name" value="BRO_N_domain"/>
</dbReference>
<comment type="caution">
    <text evidence="2">The sequence shown here is derived from an EMBL/GenBank/DDBJ whole genome shotgun (WGS) entry which is preliminary data.</text>
</comment>
<feature type="domain" description="Bro-N" evidence="1">
    <location>
        <begin position="23"/>
        <end position="119"/>
    </location>
</feature>
<dbReference type="SMART" id="SM01040">
    <property type="entry name" value="Bro-N"/>
    <property type="match status" value="1"/>
</dbReference>
<sequence length="296" mass="33856">MTKKTGLSKTADSNKLAIFEDTEIRRVLFDEEWFYSIEDVVKALTDSKDPKQYIKKLRQRNEALKEGWVQIVHPLPILTTGGRQAVNCANNEGLLRIIQEIPSKKAEPFKRWLARLGAERIEEIEQPAKAIERAKGYYLQKGYTQEWVQTRIAGIDTRVSLTDSLKERGIKPGYEYAVLTNEMYKSWSGYTAKEYKEHKGLSSKESLRDNMTPMELATTLFSETAAKELIDKSDAQGFVETQNQIHIAGQITKEAVEKIEKETGKKVVTHKNMKELNSATKQKEIVQSTVQKKLKK</sequence>
<evidence type="ECO:0000259" key="1">
    <source>
        <dbReference type="SMART" id="SM01040"/>
    </source>
</evidence>
<dbReference type="OrthoDB" id="9814400at2"/>
<dbReference type="AlphaFoldDB" id="A0A150XAV2"/>
<reference evidence="2 3" key="1">
    <citation type="submission" date="2016-01" db="EMBL/GenBank/DDBJ databases">
        <title>Genome sequencing of Roseivirga spongicola UST030701-084.</title>
        <authorList>
            <person name="Selvaratnam C."/>
            <person name="Thevarajoo S."/>
            <person name="Goh K.M."/>
            <person name="Ee R."/>
            <person name="Chan K.-G."/>
            <person name="Chong C.S."/>
        </authorList>
    </citation>
    <scope>NUCLEOTIDE SEQUENCE [LARGE SCALE GENOMIC DNA]</scope>
    <source>
        <strain evidence="2 3">UST030701-084</strain>
    </source>
</reference>
<protein>
    <recommendedName>
        <fullName evidence="1">Bro-N domain-containing protein</fullName>
    </recommendedName>
</protein>
<evidence type="ECO:0000313" key="2">
    <source>
        <dbReference type="EMBL" id="KYG75816.1"/>
    </source>
</evidence>
<proteinExistence type="predicted"/>
<accession>A0A150XAV2</accession>
<organism evidence="2 3">
    <name type="scientific">Roseivirga spongicola</name>
    <dbReference type="NCBI Taxonomy" id="333140"/>
    <lineage>
        <taxon>Bacteria</taxon>
        <taxon>Pseudomonadati</taxon>
        <taxon>Bacteroidota</taxon>
        <taxon>Cytophagia</taxon>
        <taxon>Cytophagales</taxon>
        <taxon>Roseivirgaceae</taxon>
        <taxon>Roseivirga</taxon>
    </lineage>
</organism>
<gene>
    <name evidence="2" type="ORF">AWW68_08270</name>
</gene>
<dbReference type="Proteomes" id="UP000075606">
    <property type="component" value="Unassembled WGS sequence"/>
</dbReference>
<dbReference type="Pfam" id="PF02498">
    <property type="entry name" value="Bro-N"/>
    <property type="match status" value="1"/>
</dbReference>
<name>A0A150XAV2_9BACT</name>
<evidence type="ECO:0000313" key="3">
    <source>
        <dbReference type="Proteomes" id="UP000075606"/>
    </source>
</evidence>